<proteinExistence type="predicted"/>
<gene>
    <name evidence="2" type="ORF">C5Y93_09565</name>
</gene>
<comment type="caution">
    <text evidence="2">The sequence shown here is derived from an EMBL/GenBank/DDBJ whole genome shotgun (WGS) entry which is preliminary data.</text>
</comment>
<feature type="transmembrane region" description="Helical" evidence="1">
    <location>
        <begin position="110"/>
        <end position="129"/>
    </location>
</feature>
<organism evidence="2 3">
    <name type="scientific">Blastopirellula marina</name>
    <dbReference type="NCBI Taxonomy" id="124"/>
    <lineage>
        <taxon>Bacteria</taxon>
        <taxon>Pseudomonadati</taxon>
        <taxon>Planctomycetota</taxon>
        <taxon>Planctomycetia</taxon>
        <taxon>Pirellulales</taxon>
        <taxon>Pirellulaceae</taxon>
        <taxon>Blastopirellula</taxon>
    </lineage>
</organism>
<keyword evidence="1" id="KW-1133">Transmembrane helix</keyword>
<protein>
    <submittedName>
        <fullName evidence="2">Uncharacterized protein</fullName>
    </submittedName>
</protein>
<name>A0A2S8GQD0_9BACT</name>
<dbReference type="Proteomes" id="UP000237819">
    <property type="component" value="Unassembled WGS sequence"/>
</dbReference>
<keyword evidence="1" id="KW-0812">Transmembrane</keyword>
<evidence type="ECO:0000256" key="1">
    <source>
        <dbReference type="SAM" id="Phobius"/>
    </source>
</evidence>
<reference evidence="2 3" key="1">
    <citation type="submission" date="2018-02" db="EMBL/GenBank/DDBJ databases">
        <title>Comparative genomes isolates from brazilian mangrove.</title>
        <authorList>
            <person name="Araujo J.E."/>
            <person name="Taketani R.G."/>
            <person name="Silva M.C.P."/>
            <person name="Loureco M.V."/>
            <person name="Andreote F.D."/>
        </authorList>
    </citation>
    <scope>NUCLEOTIDE SEQUENCE [LARGE SCALE GENOMIC DNA]</scope>
    <source>
        <strain evidence="2 3">Nap-Phe MGV</strain>
    </source>
</reference>
<sequence>MSDNPFQSPTTIVESMHDAPRYPLSIRVAQILGVMLASFQISEGLFSYVESVPLYSLLPWIGMGTLLAVMLMTVPHHFAQFCSQAYFGMMVCGAVLMIIGMSLLEEIDFYVYSTPATLVVGVVVPILLFRKSAEGYYHDLAKR</sequence>
<keyword evidence="1" id="KW-0472">Membrane</keyword>
<feature type="transmembrane region" description="Helical" evidence="1">
    <location>
        <begin position="86"/>
        <end position="104"/>
    </location>
</feature>
<evidence type="ECO:0000313" key="2">
    <source>
        <dbReference type="EMBL" id="PQO46224.1"/>
    </source>
</evidence>
<dbReference type="EMBL" id="PUHZ01000010">
    <property type="protein sequence ID" value="PQO46224.1"/>
    <property type="molecule type" value="Genomic_DNA"/>
</dbReference>
<evidence type="ECO:0000313" key="3">
    <source>
        <dbReference type="Proteomes" id="UP000237819"/>
    </source>
</evidence>
<accession>A0A2S8GQD0</accession>
<feature type="transmembrane region" description="Helical" evidence="1">
    <location>
        <begin position="54"/>
        <end position="74"/>
    </location>
</feature>
<dbReference type="AlphaFoldDB" id="A0A2S8GQD0"/>
<dbReference type="RefSeq" id="WP_105335196.1">
    <property type="nucleotide sequence ID" value="NZ_PUHZ01000010.1"/>
</dbReference>